<protein>
    <recommendedName>
        <fullName evidence="5">Integral membrane protein</fullName>
    </recommendedName>
</protein>
<feature type="transmembrane region" description="Helical" evidence="2">
    <location>
        <begin position="15"/>
        <end position="36"/>
    </location>
</feature>
<keyword evidence="2" id="KW-0812">Transmembrane</keyword>
<evidence type="ECO:0000313" key="3">
    <source>
        <dbReference type="EMBL" id="PMD41725.1"/>
    </source>
</evidence>
<gene>
    <name evidence="3" type="ORF">L207DRAFT_528326</name>
</gene>
<keyword evidence="2" id="KW-0472">Membrane</keyword>
<reference evidence="3 4" key="1">
    <citation type="submission" date="2016-04" db="EMBL/GenBank/DDBJ databases">
        <title>A degradative enzymes factory behind the ericoid mycorrhizal symbiosis.</title>
        <authorList>
            <consortium name="DOE Joint Genome Institute"/>
            <person name="Martino E."/>
            <person name="Morin E."/>
            <person name="Grelet G."/>
            <person name="Kuo A."/>
            <person name="Kohler A."/>
            <person name="Daghino S."/>
            <person name="Barry K."/>
            <person name="Choi C."/>
            <person name="Cichocki N."/>
            <person name="Clum A."/>
            <person name="Copeland A."/>
            <person name="Hainaut M."/>
            <person name="Haridas S."/>
            <person name="Labutti K."/>
            <person name="Lindquist E."/>
            <person name="Lipzen A."/>
            <person name="Khouja H.-R."/>
            <person name="Murat C."/>
            <person name="Ohm R."/>
            <person name="Olson A."/>
            <person name="Spatafora J."/>
            <person name="Veneault-Fourrey C."/>
            <person name="Henrissat B."/>
            <person name="Grigoriev I."/>
            <person name="Martin F."/>
            <person name="Perotto S."/>
        </authorList>
    </citation>
    <scope>NUCLEOTIDE SEQUENCE [LARGE SCALE GENOMIC DNA]</scope>
    <source>
        <strain evidence="3 4">F</strain>
    </source>
</reference>
<dbReference type="EMBL" id="KZ613944">
    <property type="protein sequence ID" value="PMD41725.1"/>
    <property type="molecule type" value="Genomic_DNA"/>
</dbReference>
<evidence type="ECO:0000256" key="1">
    <source>
        <dbReference type="SAM" id="MobiDB-lite"/>
    </source>
</evidence>
<dbReference type="Proteomes" id="UP000235786">
    <property type="component" value="Unassembled WGS sequence"/>
</dbReference>
<organism evidence="3 4">
    <name type="scientific">Hyaloscypha variabilis (strain UAMH 11265 / GT02V1 / F)</name>
    <name type="common">Meliniomyces variabilis</name>
    <dbReference type="NCBI Taxonomy" id="1149755"/>
    <lineage>
        <taxon>Eukaryota</taxon>
        <taxon>Fungi</taxon>
        <taxon>Dikarya</taxon>
        <taxon>Ascomycota</taxon>
        <taxon>Pezizomycotina</taxon>
        <taxon>Leotiomycetes</taxon>
        <taxon>Helotiales</taxon>
        <taxon>Hyaloscyphaceae</taxon>
        <taxon>Hyaloscypha</taxon>
        <taxon>Hyaloscypha variabilis</taxon>
    </lineage>
</organism>
<feature type="compositionally biased region" description="Polar residues" evidence="1">
    <location>
        <begin position="279"/>
        <end position="288"/>
    </location>
</feature>
<dbReference type="OrthoDB" id="5306317at2759"/>
<feature type="transmembrane region" description="Helical" evidence="2">
    <location>
        <begin position="150"/>
        <end position="170"/>
    </location>
</feature>
<feature type="compositionally biased region" description="Basic residues" evidence="1">
    <location>
        <begin position="269"/>
        <end position="278"/>
    </location>
</feature>
<keyword evidence="4" id="KW-1185">Reference proteome</keyword>
<feature type="region of interest" description="Disordered" evidence="1">
    <location>
        <begin position="262"/>
        <end position="288"/>
    </location>
</feature>
<sequence>MSSSSAVPAYYEESWAILSTIGLVNILFGFMVIGITTPSPISIVPIVVSVAGAIANGLCYYAFYADYPTTGTVVAAAFADITWLVQEAGLSFYSYLILTRVLQGRSRVIFMSLFWTIMTILLTIRTFILVNRAKDILEGSTSRQNTIDHLHIGYFSSIALVECISAFFLLRKFARARRTSIDATSTSGLFSYLMRSTEIRLATLALIGFSRAITYSFQTTAQSATTPASQLDRFVYTLECMFPVMMFIDTLASRVVASNYTHESSSQSRSRHPNHSCSRKNNNGLSNISMYPISHVETRIDAQNAMSSSQERIIEGIASQAGTHNSSEETQEFDSKNGAITKTVEFDFHESAA</sequence>
<evidence type="ECO:0008006" key="5">
    <source>
        <dbReference type="Google" id="ProtNLM"/>
    </source>
</evidence>
<feature type="transmembrane region" description="Helical" evidence="2">
    <location>
        <begin position="43"/>
        <end position="63"/>
    </location>
</feature>
<feature type="transmembrane region" description="Helical" evidence="2">
    <location>
        <begin position="75"/>
        <end position="96"/>
    </location>
</feature>
<keyword evidence="2" id="KW-1133">Transmembrane helix</keyword>
<feature type="transmembrane region" description="Helical" evidence="2">
    <location>
        <begin position="108"/>
        <end position="130"/>
    </location>
</feature>
<proteinExistence type="predicted"/>
<evidence type="ECO:0000256" key="2">
    <source>
        <dbReference type="SAM" id="Phobius"/>
    </source>
</evidence>
<accession>A0A2J6RT87</accession>
<dbReference type="AlphaFoldDB" id="A0A2J6RT87"/>
<name>A0A2J6RT87_HYAVF</name>
<evidence type="ECO:0000313" key="4">
    <source>
        <dbReference type="Proteomes" id="UP000235786"/>
    </source>
</evidence>